<name>A0ABQ0C2D3_9FIRM</name>
<sequence>MGNLEETLNRMKQTLCEGQLSREPEQKDLNGDTCPICHGEEWVYERDENGVEYAAPCKCRERKVMDRRLRFAELPDSLKTIRLNTFSLGRYISPEAKQIAAVACRGVKFYLENLDAMLEKGMGMYLWSEEKGSGKTRMAASIANALMLEHGIQVKFATSLNILQEIKNTWGQDGNKQQEGYLLDALQTVKVLVIDDFGTEEAKDWIREKFYQILNERYLNKLPTILTSNFPLDGLNYDRRITNRLQENTFQIHFPEESVRETIAKENAEYMLNSMVG</sequence>
<reference evidence="2 3" key="1">
    <citation type="submission" date="2024-04" db="EMBL/GenBank/DDBJ databases">
        <title>Defined microbial consortia suppress multidrug-resistant proinflammatory Enterobacteriaceae via ecological control.</title>
        <authorList>
            <person name="Furuichi M."/>
            <person name="Kawaguchi T."/>
            <person name="Pust M."/>
            <person name="Yasuma K."/>
            <person name="Plichta D."/>
            <person name="Hasegawa N."/>
            <person name="Ohya T."/>
            <person name="Bhattarai S."/>
            <person name="Sasajima S."/>
            <person name="Aoto Y."/>
            <person name="Tuganbaev T."/>
            <person name="Yaginuma M."/>
            <person name="Ueda M."/>
            <person name="Okahashi N."/>
            <person name="Amafuji K."/>
            <person name="Kiridooshi Y."/>
            <person name="Sugita K."/>
            <person name="Strazar M."/>
            <person name="Skelly A."/>
            <person name="Suda W."/>
            <person name="Hattori M."/>
            <person name="Nakamoto N."/>
            <person name="Caballero S."/>
            <person name="Norman J."/>
            <person name="Olle B."/>
            <person name="Tanoue T."/>
            <person name="Arita M."/>
            <person name="Bucci V."/>
            <person name="Atarashi K."/>
            <person name="Xavier R."/>
            <person name="Honda K."/>
        </authorList>
    </citation>
    <scope>NUCLEOTIDE SEQUENCE [LARGE SCALE GENOMIC DNA]</scope>
    <source>
        <strain evidence="3">k34-0107-D12</strain>
    </source>
</reference>
<keyword evidence="3" id="KW-1185">Reference proteome</keyword>
<organism evidence="2 3">
    <name type="scientific">Blautia parvula</name>
    <dbReference type="NCBI Taxonomy" id="2877527"/>
    <lineage>
        <taxon>Bacteria</taxon>
        <taxon>Bacillati</taxon>
        <taxon>Bacillota</taxon>
        <taxon>Clostridia</taxon>
        <taxon>Lachnospirales</taxon>
        <taxon>Lachnospiraceae</taxon>
        <taxon>Blautia</taxon>
    </lineage>
</organism>
<keyword evidence="2" id="KW-0067">ATP-binding</keyword>
<dbReference type="Gene3D" id="3.40.50.300">
    <property type="entry name" value="P-loop containing nucleotide triphosphate hydrolases"/>
    <property type="match status" value="1"/>
</dbReference>
<dbReference type="Pfam" id="PF01695">
    <property type="entry name" value="IstB_IS21"/>
    <property type="match status" value="1"/>
</dbReference>
<dbReference type="InterPro" id="IPR027417">
    <property type="entry name" value="P-loop_NTPase"/>
</dbReference>
<accession>A0ABQ0C2D3</accession>
<evidence type="ECO:0000313" key="2">
    <source>
        <dbReference type="EMBL" id="GAA6502944.1"/>
    </source>
</evidence>
<protein>
    <submittedName>
        <fullName evidence="2">ATP-binding protein</fullName>
    </submittedName>
</protein>
<dbReference type="EMBL" id="BAABZQ010000001">
    <property type="protein sequence ID" value="GAA6502944.1"/>
    <property type="molecule type" value="Genomic_DNA"/>
</dbReference>
<gene>
    <name evidence="2" type="ORF">K340107D12_57600</name>
</gene>
<feature type="domain" description="IstB-like ATP-binding" evidence="1">
    <location>
        <begin position="62"/>
        <end position="233"/>
    </location>
</feature>
<dbReference type="RefSeq" id="WP_243128900.1">
    <property type="nucleotide sequence ID" value="NZ_BAABZQ010000001.1"/>
</dbReference>
<comment type="caution">
    <text evidence="2">The sequence shown here is derived from an EMBL/GenBank/DDBJ whole genome shotgun (WGS) entry which is preliminary data.</text>
</comment>
<proteinExistence type="predicted"/>
<dbReference type="PANTHER" id="PTHR30050:SF4">
    <property type="entry name" value="ATP-BINDING PROTEIN RV3427C IN INSERTION SEQUENCE-RELATED"/>
    <property type="match status" value="1"/>
</dbReference>
<dbReference type="GO" id="GO:0005524">
    <property type="term" value="F:ATP binding"/>
    <property type="evidence" value="ECO:0007669"/>
    <property type="project" value="UniProtKB-KW"/>
</dbReference>
<dbReference type="PANTHER" id="PTHR30050">
    <property type="entry name" value="CHROMOSOMAL REPLICATION INITIATOR PROTEIN DNAA"/>
    <property type="match status" value="1"/>
</dbReference>
<evidence type="ECO:0000259" key="1">
    <source>
        <dbReference type="Pfam" id="PF01695"/>
    </source>
</evidence>
<dbReference type="SUPFAM" id="SSF52540">
    <property type="entry name" value="P-loop containing nucleoside triphosphate hydrolases"/>
    <property type="match status" value="1"/>
</dbReference>
<keyword evidence="2" id="KW-0547">Nucleotide-binding</keyword>
<dbReference type="Proteomes" id="UP001600941">
    <property type="component" value="Unassembled WGS sequence"/>
</dbReference>
<evidence type="ECO:0000313" key="3">
    <source>
        <dbReference type="Proteomes" id="UP001600941"/>
    </source>
</evidence>
<dbReference type="InterPro" id="IPR002611">
    <property type="entry name" value="IstB_ATP-bd"/>
</dbReference>